<accession>A0ACA9SDF9</accession>
<gene>
    <name evidence="1" type="ORF">RPERSI_LOCUS29886</name>
</gene>
<dbReference type="EMBL" id="CAJVQC010114303">
    <property type="protein sequence ID" value="CAG8836307.1"/>
    <property type="molecule type" value="Genomic_DNA"/>
</dbReference>
<name>A0ACA9SDF9_9GLOM</name>
<evidence type="ECO:0000313" key="2">
    <source>
        <dbReference type="Proteomes" id="UP000789920"/>
    </source>
</evidence>
<dbReference type="Proteomes" id="UP000789920">
    <property type="component" value="Unassembled WGS sequence"/>
</dbReference>
<feature type="non-terminal residue" evidence="1">
    <location>
        <position position="40"/>
    </location>
</feature>
<comment type="caution">
    <text evidence="1">The sequence shown here is derived from an EMBL/GenBank/DDBJ whole genome shotgun (WGS) entry which is preliminary data.</text>
</comment>
<organism evidence="1 2">
    <name type="scientific">Racocetra persica</name>
    <dbReference type="NCBI Taxonomy" id="160502"/>
    <lineage>
        <taxon>Eukaryota</taxon>
        <taxon>Fungi</taxon>
        <taxon>Fungi incertae sedis</taxon>
        <taxon>Mucoromycota</taxon>
        <taxon>Glomeromycotina</taxon>
        <taxon>Glomeromycetes</taxon>
        <taxon>Diversisporales</taxon>
        <taxon>Gigasporaceae</taxon>
        <taxon>Racocetra</taxon>
    </lineage>
</organism>
<reference evidence="1" key="1">
    <citation type="submission" date="2021-06" db="EMBL/GenBank/DDBJ databases">
        <authorList>
            <person name="Kallberg Y."/>
            <person name="Tangrot J."/>
            <person name="Rosling A."/>
        </authorList>
    </citation>
    <scope>NUCLEOTIDE SEQUENCE</scope>
    <source>
        <strain evidence="1">MA461A</strain>
    </source>
</reference>
<protein>
    <submittedName>
        <fullName evidence="1">36653_t:CDS:1</fullName>
    </submittedName>
</protein>
<keyword evidence="2" id="KW-1185">Reference proteome</keyword>
<proteinExistence type="predicted"/>
<sequence length="40" mass="4309">MSSTNNTNGPPVYDHGDIAWVLASTSLVFIMVPGVGYFYS</sequence>
<evidence type="ECO:0000313" key="1">
    <source>
        <dbReference type="EMBL" id="CAG8836307.1"/>
    </source>
</evidence>